<evidence type="ECO:0000313" key="2">
    <source>
        <dbReference type="Proteomes" id="UP000292423"/>
    </source>
</evidence>
<proteinExistence type="predicted"/>
<dbReference type="EMBL" id="SHKX01000003">
    <property type="protein sequence ID" value="RZU48164.1"/>
    <property type="molecule type" value="Genomic_DNA"/>
</dbReference>
<keyword evidence="2" id="KW-1185">Reference proteome</keyword>
<name>A0A4Q7ZD68_9GAMM</name>
<evidence type="ECO:0000313" key="1">
    <source>
        <dbReference type="EMBL" id="RZU48164.1"/>
    </source>
</evidence>
<gene>
    <name evidence="1" type="ORF">EV700_0138</name>
</gene>
<reference evidence="1 2" key="1">
    <citation type="submission" date="2019-02" db="EMBL/GenBank/DDBJ databases">
        <title>Genomic Encyclopedia of Type Strains, Phase IV (KMG-IV): sequencing the most valuable type-strain genomes for metagenomic binning, comparative biology and taxonomic classification.</title>
        <authorList>
            <person name="Goeker M."/>
        </authorList>
    </citation>
    <scope>NUCLEOTIDE SEQUENCE [LARGE SCALE GENOMIC DNA]</scope>
    <source>
        <strain evidence="1 2">DSM 105135</strain>
    </source>
</reference>
<dbReference type="AlphaFoldDB" id="A0A4Q7ZD68"/>
<sequence length="135" mass="14596">MFHFTRRRRRRWSLPLIAVMLLHWCLGLGVAMADVLCLEPDGKAVLELNGKPCLDAPAEKATGQLCVDLALDDGHATDEPAPAKNVQPLMFPALLPVLSFLPLFEPPPLATSPAPPPPSPNSHPVALRAMTVLLI</sequence>
<protein>
    <submittedName>
        <fullName evidence="1">Uncharacterized protein</fullName>
    </submittedName>
</protein>
<accession>A0A4Q7ZD68</accession>
<organism evidence="1 2">
    <name type="scientific">Fluviicoccus keumensis</name>
    <dbReference type="NCBI Taxonomy" id="1435465"/>
    <lineage>
        <taxon>Bacteria</taxon>
        <taxon>Pseudomonadati</taxon>
        <taxon>Pseudomonadota</taxon>
        <taxon>Gammaproteobacteria</taxon>
        <taxon>Moraxellales</taxon>
        <taxon>Moraxellaceae</taxon>
        <taxon>Fluviicoccus</taxon>
    </lineage>
</organism>
<dbReference type="Proteomes" id="UP000292423">
    <property type="component" value="Unassembled WGS sequence"/>
</dbReference>
<comment type="caution">
    <text evidence="1">The sequence shown here is derived from an EMBL/GenBank/DDBJ whole genome shotgun (WGS) entry which is preliminary data.</text>
</comment>